<evidence type="ECO:0000313" key="4">
    <source>
        <dbReference type="Proteomes" id="UP000031561"/>
    </source>
</evidence>
<dbReference type="AlphaFoldDB" id="A0ABD4T7L8"/>
<evidence type="ECO:0000313" key="3">
    <source>
        <dbReference type="EMBL" id="MCM1984616.1"/>
    </source>
</evidence>
<feature type="signal peptide" evidence="2">
    <location>
        <begin position="1"/>
        <end position="16"/>
    </location>
</feature>
<keyword evidence="3" id="KW-0614">Plasmid</keyword>
<feature type="region of interest" description="Disordered" evidence="1">
    <location>
        <begin position="211"/>
        <end position="250"/>
    </location>
</feature>
<reference evidence="3 4" key="1">
    <citation type="journal article" date="2015" name="Genome Announc.">
        <title>Draft Genome Sequence of Filamentous Marine Cyanobacterium Lyngbya confervoides Strain BDU141951.</title>
        <authorList>
            <person name="Chandrababunaidu M.M."/>
            <person name="Sen D."/>
            <person name="Tripathy S."/>
        </authorList>
    </citation>
    <scope>NUCLEOTIDE SEQUENCE [LARGE SCALE GENOMIC DNA]</scope>
    <source>
        <strain evidence="3 4">BDU141951</strain>
    </source>
</reference>
<organism evidence="3 4">
    <name type="scientific">Lyngbya confervoides BDU141951</name>
    <dbReference type="NCBI Taxonomy" id="1574623"/>
    <lineage>
        <taxon>Bacteria</taxon>
        <taxon>Bacillati</taxon>
        <taxon>Cyanobacteriota</taxon>
        <taxon>Cyanophyceae</taxon>
        <taxon>Oscillatoriophycideae</taxon>
        <taxon>Oscillatoriales</taxon>
        <taxon>Microcoleaceae</taxon>
        <taxon>Lyngbya</taxon>
    </lineage>
</organism>
<dbReference type="Proteomes" id="UP000031561">
    <property type="component" value="Unassembled WGS sequence"/>
</dbReference>
<dbReference type="RefSeq" id="WP_166283308.1">
    <property type="nucleotide sequence ID" value="NZ_JTHE03000101.1"/>
</dbReference>
<feature type="chain" id="PRO_5044768321" evidence="2">
    <location>
        <begin position="17"/>
        <end position="820"/>
    </location>
</feature>
<gene>
    <name evidence="3" type="ORF">QQ91_0017475</name>
</gene>
<dbReference type="EMBL" id="JTHE03000101">
    <property type="protein sequence ID" value="MCM1984616.1"/>
    <property type="molecule type" value="Genomic_DNA"/>
</dbReference>
<comment type="caution">
    <text evidence="3">The sequence shown here is derived from an EMBL/GenBank/DDBJ whole genome shotgun (WGS) entry which is preliminary data.</text>
</comment>
<dbReference type="SUPFAM" id="SSF141571">
    <property type="entry name" value="Pentapeptide repeat-like"/>
    <property type="match status" value="1"/>
</dbReference>
<keyword evidence="2" id="KW-0732">Signal</keyword>
<name>A0ABD4T7L8_9CYAN</name>
<dbReference type="PANTHER" id="PTHR14136">
    <property type="entry name" value="BTB_POZ DOMAIN-CONTAINING PROTEIN KCTD9"/>
    <property type="match status" value="1"/>
</dbReference>
<geneLocation type="plasmid" evidence="3">
    <name>unnamed22</name>
</geneLocation>
<feature type="compositionally biased region" description="Low complexity" evidence="1">
    <location>
        <begin position="211"/>
        <end position="244"/>
    </location>
</feature>
<dbReference type="Gene3D" id="2.160.20.80">
    <property type="entry name" value="E3 ubiquitin-protein ligase SopA"/>
    <property type="match status" value="1"/>
</dbReference>
<dbReference type="InterPro" id="IPR051082">
    <property type="entry name" value="Pentapeptide-BTB/POZ_domain"/>
</dbReference>
<protein>
    <submittedName>
        <fullName evidence="3">Pentapeptide repeat-containing protein</fullName>
    </submittedName>
</protein>
<dbReference type="InterPro" id="IPR001646">
    <property type="entry name" value="5peptide_repeat"/>
</dbReference>
<dbReference type="PANTHER" id="PTHR14136:SF17">
    <property type="entry name" value="BTB_POZ DOMAIN-CONTAINING PROTEIN KCTD9"/>
    <property type="match status" value="1"/>
</dbReference>
<dbReference type="Pfam" id="PF00805">
    <property type="entry name" value="Pentapeptide"/>
    <property type="match status" value="3"/>
</dbReference>
<accession>A0ABD4T7L8</accession>
<proteinExistence type="predicted"/>
<evidence type="ECO:0000256" key="2">
    <source>
        <dbReference type="SAM" id="SignalP"/>
    </source>
</evidence>
<keyword evidence="4" id="KW-1185">Reference proteome</keyword>
<sequence length="820" mass="86607">MGVWSKAGAVSVVAMAAGVLWLDQAAQAQSASPALQTLLTLRSCQACDFSNQDLRGQDLRGVDLNNANLSNANLSNADLSGANLTGANLYLTQFQGANLTGATLSESNLRGANLAGANLQDSQLNGSDAAYSNFNQANLTGVQADNANLSDADLSGANLTGASLIKTNLRYAKLIEANLTQVDLSQTQLGGADTTNAILPDPDQTVAQTSEVSEVNRVSEVNSQSDSLESPSSDLALSDSSPGSNFSTNFQASESPLASIPFQRPTAQHLRKGDFLIDANVRLFDINNLDVRGSDEGTPFWPGVGVRWGITNSSELGLAFYNFDAGSLERQGAFDPFLIDEKPTWDVAIEFKQKIWENDSKTLAVSGAASLAGLTEPSFGWGGTNQTAEGNSIVPSLAFPVTATVSERLNLTLSPTAAFFPSDSALFLHTLPQPNSGSFGTTVGLTGAISYLVHPRLLLWGDVFYPFVGNNSINSTTGLPAKTPAFNAGARYLLNPRLGVNIFATNTFGSFGPVSLTADRDNVGFGFGFVTLPTLGANRKNYPNSFDGQVYKSDTPLTTDGFGFFDGGTVPEGKILAQIQGGTQGIMTALRIGAVRDLELSAYLDYVFGNVDESEQGVNAKFRFLNQADGAPLTLSVAASLGVGNEPIINIRDNNAQAFANQGTDKSIPFLFGGRLSEGDGLYVVTASIPAQYQFSKNTAVWATPTVGFVQRSGLTFAGVNAGASVGVFQDVSLLAEVGATFGGDGNAFIGNRLVDRIPWSFGVRWQPSEIFGINFKDKLARPSLELFVTNRVGSSAFQQLRVREGNDPAFGLGVSFPLF</sequence>
<evidence type="ECO:0000256" key="1">
    <source>
        <dbReference type="SAM" id="MobiDB-lite"/>
    </source>
</evidence>